<dbReference type="GO" id="GO:0022625">
    <property type="term" value="C:cytosolic large ribosomal subunit"/>
    <property type="evidence" value="ECO:0007669"/>
    <property type="project" value="TreeGrafter"/>
</dbReference>
<sequence>MEVRAISRGVHVSPRKVRLILKRLPGLTVDQALALLRYVPSPHARTVAKTVLSAASNAENNFSLDIDSLYIKQAYAGDGVTMKRFKARSRGRAAPRLRRHSHITIIVDQREVQ</sequence>
<evidence type="ECO:0000313" key="6">
    <source>
        <dbReference type="EMBL" id="SVB89784.1"/>
    </source>
</evidence>
<dbReference type="AlphaFoldDB" id="A0A382HQW4"/>
<dbReference type="GO" id="GO:0019843">
    <property type="term" value="F:rRNA binding"/>
    <property type="evidence" value="ECO:0007669"/>
    <property type="project" value="UniProtKB-KW"/>
</dbReference>
<dbReference type="InterPro" id="IPR001063">
    <property type="entry name" value="Ribosomal_uL22"/>
</dbReference>
<dbReference type="SUPFAM" id="SSF54843">
    <property type="entry name" value="Ribosomal protein L22"/>
    <property type="match status" value="1"/>
</dbReference>
<proteinExistence type="inferred from homology"/>
<dbReference type="Gene3D" id="3.90.470.10">
    <property type="entry name" value="Ribosomal protein L22/L17"/>
    <property type="match status" value="1"/>
</dbReference>
<dbReference type="PROSITE" id="PS00464">
    <property type="entry name" value="RIBOSOMAL_L22"/>
    <property type="match status" value="1"/>
</dbReference>
<dbReference type="EMBL" id="UINC01062812">
    <property type="protein sequence ID" value="SVB89784.1"/>
    <property type="molecule type" value="Genomic_DNA"/>
</dbReference>
<dbReference type="PANTHER" id="PTHR13501">
    <property type="entry name" value="CHLOROPLAST 50S RIBOSOMAL PROTEIN L22-RELATED"/>
    <property type="match status" value="1"/>
</dbReference>
<evidence type="ECO:0000256" key="1">
    <source>
        <dbReference type="ARBA" id="ARBA00009451"/>
    </source>
</evidence>
<name>A0A382HQW4_9ZZZZ</name>
<keyword evidence="2" id="KW-0699">rRNA-binding</keyword>
<evidence type="ECO:0000256" key="3">
    <source>
        <dbReference type="ARBA" id="ARBA00022884"/>
    </source>
</evidence>
<dbReference type="InterPro" id="IPR005727">
    <property type="entry name" value="Ribosomal_uL22_bac/chlpt-type"/>
</dbReference>
<dbReference type="Pfam" id="PF00237">
    <property type="entry name" value="Ribosomal_L22"/>
    <property type="match status" value="1"/>
</dbReference>
<accession>A0A382HQW4</accession>
<dbReference type="GO" id="GO:0006412">
    <property type="term" value="P:translation"/>
    <property type="evidence" value="ECO:0007669"/>
    <property type="project" value="InterPro"/>
</dbReference>
<keyword evidence="5" id="KW-0687">Ribonucleoprotein</keyword>
<comment type="similarity">
    <text evidence="1">Belongs to the universal ribosomal protein uL22 family.</text>
</comment>
<dbReference type="NCBIfam" id="TIGR01044">
    <property type="entry name" value="rplV_bact"/>
    <property type="match status" value="1"/>
</dbReference>
<reference evidence="6" key="1">
    <citation type="submission" date="2018-05" db="EMBL/GenBank/DDBJ databases">
        <authorList>
            <person name="Lanie J.A."/>
            <person name="Ng W.-L."/>
            <person name="Kazmierczak K.M."/>
            <person name="Andrzejewski T.M."/>
            <person name="Davidsen T.M."/>
            <person name="Wayne K.J."/>
            <person name="Tettelin H."/>
            <person name="Glass J.I."/>
            <person name="Rusch D."/>
            <person name="Podicherti R."/>
            <person name="Tsui H.-C.T."/>
            <person name="Winkler M.E."/>
        </authorList>
    </citation>
    <scope>NUCLEOTIDE SEQUENCE</scope>
</reference>
<dbReference type="InterPro" id="IPR036394">
    <property type="entry name" value="Ribosomal_uL22_sf"/>
</dbReference>
<dbReference type="CDD" id="cd00336">
    <property type="entry name" value="Ribosomal_L22"/>
    <property type="match status" value="1"/>
</dbReference>
<evidence type="ECO:0000256" key="4">
    <source>
        <dbReference type="ARBA" id="ARBA00022980"/>
    </source>
</evidence>
<dbReference type="HAMAP" id="MF_01331_B">
    <property type="entry name" value="Ribosomal_uL22_B"/>
    <property type="match status" value="1"/>
</dbReference>
<gene>
    <name evidence="6" type="ORF">METZ01_LOCUS242638</name>
</gene>
<protein>
    <recommendedName>
        <fullName evidence="7">50S ribosomal protein L22</fullName>
    </recommendedName>
</protein>
<keyword evidence="4" id="KW-0689">Ribosomal protein</keyword>
<evidence type="ECO:0008006" key="7">
    <source>
        <dbReference type="Google" id="ProtNLM"/>
    </source>
</evidence>
<dbReference type="InterPro" id="IPR047867">
    <property type="entry name" value="Ribosomal_uL22_bac/org-type"/>
</dbReference>
<organism evidence="6">
    <name type="scientific">marine metagenome</name>
    <dbReference type="NCBI Taxonomy" id="408172"/>
    <lineage>
        <taxon>unclassified sequences</taxon>
        <taxon>metagenomes</taxon>
        <taxon>ecological metagenomes</taxon>
    </lineage>
</organism>
<evidence type="ECO:0000256" key="2">
    <source>
        <dbReference type="ARBA" id="ARBA00022730"/>
    </source>
</evidence>
<evidence type="ECO:0000256" key="5">
    <source>
        <dbReference type="ARBA" id="ARBA00023274"/>
    </source>
</evidence>
<dbReference type="PANTHER" id="PTHR13501:SF8">
    <property type="entry name" value="LARGE RIBOSOMAL SUBUNIT PROTEIN UL22M"/>
    <property type="match status" value="1"/>
</dbReference>
<keyword evidence="3" id="KW-0694">RNA-binding</keyword>
<dbReference type="GO" id="GO:0003735">
    <property type="term" value="F:structural constituent of ribosome"/>
    <property type="evidence" value="ECO:0007669"/>
    <property type="project" value="InterPro"/>
</dbReference>
<dbReference type="InterPro" id="IPR018260">
    <property type="entry name" value="Ribosomal_uL22_CS"/>
</dbReference>